<dbReference type="RefSeq" id="WP_413270311.1">
    <property type="nucleotide sequence ID" value="NZ_JBHFNQ010000077.1"/>
</dbReference>
<evidence type="ECO:0000259" key="2">
    <source>
        <dbReference type="Pfam" id="PF01850"/>
    </source>
</evidence>
<name>A0ABV4X343_9CYAN</name>
<proteinExistence type="predicted"/>
<sequence>MQFVLDCSVAISWCMADEDNPYANAIWAFMSENEAVVPGVFWLEIVNVLLVAERRGRITQANTTEALTRLRALRIVVDTDSSQQSLDATLALSRQYNLAAYDAAYLELAIREGLLLATIDNRLAEAARQCNVLLENPAIET</sequence>
<dbReference type="InterPro" id="IPR029060">
    <property type="entry name" value="PIN-like_dom_sf"/>
</dbReference>
<dbReference type="CDD" id="cd09873">
    <property type="entry name" value="PIN_Pae0151-like"/>
    <property type="match status" value="1"/>
</dbReference>
<comment type="caution">
    <text evidence="3">The sequence shown here is derived from an EMBL/GenBank/DDBJ whole genome shotgun (WGS) entry which is preliminary data.</text>
</comment>
<keyword evidence="1" id="KW-0460">Magnesium</keyword>
<dbReference type="Pfam" id="PF01850">
    <property type="entry name" value="PIN"/>
    <property type="match status" value="1"/>
</dbReference>
<dbReference type="InterPro" id="IPR044153">
    <property type="entry name" value="PIN_Pae0151-like"/>
</dbReference>
<evidence type="ECO:0000313" key="3">
    <source>
        <dbReference type="EMBL" id="MFB2877202.1"/>
    </source>
</evidence>
<reference evidence="3 4" key="1">
    <citation type="submission" date="2024-09" db="EMBL/GenBank/DDBJ databases">
        <title>Floridaenema gen nov. (Aerosakkonemataceae, Aerosakkonematales ord. nov., Cyanobacteria) from benthic tropical and subtropical fresh waters, with the description of four new species.</title>
        <authorList>
            <person name="Moretto J.A."/>
            <person name="Berthold D.E."/>
            <person name="Lefler F.W."/>
            <person name="Huang I.-S."/>
            <person name="Laughinghouse H. IV."/>
        </authorList>
    </citation>
    <scope>NUCLEOTIDE SEQUENCE [LARGE SCALE GENOMIC DNA]</scope>
    <source>
        <strain evidence="3 4">BLCC-F46</strain>
    </source>
</reference>
<feature type="domain" description="PIN" evidence="2">
    <location>
        <begin position="4"/>
        <end position="128"/>
    </location>
</feature>
<evidence type="ECO:0000256" key="1">
    <source>
        <dbReference type="ARBA" id="ARBA00022842"/>
    </source>
</evidence>
<protein>
    <submittedName>
        <fullName evidence="3">Type II toxin-antitoxin system VapC family toxin</fullName>
    </submittedName>
</protein>
<dbReference type="EMBL" id="JBHFNQ010000077">
    <property type="protein sequence ID" value="MFB2877202.1"/>
    <property type="molecule type" value="Genomic_DNA"/>
</dbReference>
<dbReference type="Gene3D" id="3.40.50.1010">
    <property type="entry name" value="5'-nuclease"/>
    <property type="match status" value="1"/>
</dbReference>
<keyword evidence="4" id="KW-1185">Reference proteome</keyword>
<accession>A0ABV4X343</accession>
<dbReference type="InterPro" id="IPR051619">
    <property type="entry name" value="TypeII_TA_RNase_PINc/VapC"/>
</dbReference>
<evidence type="ECO:0000313" key="4">
    <source>
        <dbReference type="Proteomes" id="UP001576774"/>
    </source>
</evidence>
<dbReference type="InterPro" id="IPR002716">
    <property type="entry name" value="PIN_dom"/>
</dbReference>
<dbReference type="SUPFAM" id="SSF88723">
    <property type="entry name" value="PIN domain-like"/>
    <property type="match status" value="1"/>
</dbReference>
<dbReference type="PANTHER" id="PTHR35901:SF1">
    <property type="entry name" value="EXONUCLEASE VAPC9"/>
    <property type="match status" value="1"/>
</dbReference>
<organism evidence="3 4">
    <name type="scientific">Floridaenema aerugineum BLCC-F46</name>
    <dbReference type="NCBI Taxonomy" id="3153654"/>
    <lineage>
        <taxon>Bacteria</taxon>
        <taxon>Bacillati</taxon>
        <taxon>Cyanobacteriota</taxon>
        <taxon>Cyanophyceae</taxon>
        <taxon>Oscillatoriophycideae</taxon>
        <taxon>Aerosakkonematales</taxon>
        <taxon>Aerosakkonemataceae</taxon>
        <taxon>Floridanema</taxon>
        <taxon>Floridanema aerugineum</taxon>
    </lineage>
</organism>
<gene>
    <name evidence="3" type="ORF">ACE1CC_09970</name>
</gene>
<dbReference type="PANTHER" id="PTHR35901">
    <property type="entry name" value="RIBONUCLEASE VAPC3"/>
    <property type="match status" value="1"/>
</dbReference>
<dbReference type="Proteomes" id="UP001576774">
    <property type="component" value="Unassembled WGS sequence"/>
</dbReference>